<evidence type="ECO:0000313" key="2">
    <source>
        <dbReference type="Proteomes" id="UP000199501"/>
    </source>
</evidence>
<dbReference type="InterPro" id="IPR011989">
    <property type="entry name" value="ARM-like"/>
</dbReference>
<dbReference type="STRING" id="1271860.SAMN05216174_11586"/>
<name>A0A1G6WMR8_9PSEU</name>
<dbReference type="Proteomes" id="UP000199501">
    <property type="component" value="Unassembled WGS sequence"/>
</dbReference>
<dbReference type="RefSeq" id="WP_228771908.1">
    <property type="nucleotide sequence ID" value="NZ_FMZZ01000015.1"/>
</dbReference>
<organism evidence="1 2">
    <name type="scientific">Actinokineospora iranica</name>
    <dbReference type="NCBI Taxonomy" id="1271860"/>
    <lineage>
        <taxon>Bacteria</taxon>
        <taxon>Bacillati</taxon>
        <taxon>Actinomycetota</taxon>
        <taxon>Actinomycetes</taxon>
        <taxon>Pseudonocardiales</taxon>
        <taxon>Pseudonocardiaceae</taxon>
        <taxon>Actinokineospora</taxon>
    </lineage>
</organism>
<dbReference type="AlphaFoldDB" id="A0A1G6WMR8"/>
<dbReference type="SUPFAM" id="SSF48371">
    <property type="entry name" value="ARM repeat"/>
    <property type="match status" value="2"/>
</dbReference>
<evidence type="ECO:0000313" key="1">
    <source>
        <dbReference type="EMBL" id="SDD67079.1"/>
    </source>
</evidence>
<proteinExistence type="predicted"/>
<reference evidence="2" key="1">
    <citation type="submission" date="2016-10" db="EMBL/GenBank/DDBJ databases">
        <authorList>
            <person name="Varghese N."/>
            <person name="Submissions S."/>
        </authorList>
    </citation>
    <scope>NUCLEOTIDE SEQUENCE [LARGE SCALE GENOMIC DNA]</scope>
    <source>
        <strain evidence="2">IBRC-M 10403</strain>
    </source>
</reference>
<protein>
    <recommendedName>
        <fullName evidence="3">HEAT repeat-containing protein</fullName>
    </recommendedName>
</protein>
<accession>A0A1G6WMR8</accession>
<evidence type="ECO:0008006" key="3">
    <source>
        <dbReference type="Google" id="ProtNLM"/>
    </source>
</evidence>
<dbReference type="EMBL" id="FMZZ01000015">
    <property type="protein sequence ID" value="SDD67079.1"/>
    <property type="molecule type" value="Genomic_DNA"/>
</dbReference>
<dbReference type="InterPro" id="IPR016024">
    <property type="entry name" value="ARM-type_fold"/>
</dbReference>
<gene>
    <name evidence="1" type="ORF">SAMN05216174_11586</name>
</gene>
<keyword evidence="2" id="KW-1185">Reference proteome</keyword>
<sequence length="507" mass="54248">MDDLDPRLTARLRARSGKPEWPLYRLGERPRDAGGALTEVAKLLLAAGAAPQPPTMAAWLADAAVEVWLALDQHARHGWWRTVWWHERMITGLLAGDLDPLNLVLAAGHSDGYIREAAVIRLAPVAHKVASPVLALRAADRVPQVRDRARQECQRRLRDDPAAALRAAAPVAFALANRERGAWLDRVLRDLLRDGPPSVFTAAIGAPDGRTRRVATMLGVDRLDLAKLMRAAKTDPDLPTRVLCADTALRIARATGDTTVPRSLLTGGAAPVRAEAVRALADAGDLAPAVAALPDRSGIVRASAQAALRRAGADPSPHYRALVGQWPVSPGAIAGFGETGGDPDLLPPLLAHPLPRGRAEAVRALRARGVTPVPLLWPLLTDPSPPVTRQVVASLSGQPLDRTALQRLMDHPAPHVRTAAYHLFRAGGAWTRLATTLHLLGDPDPSLRGRARADLHTWLDREAATAYSRPTEAQVAELSALVPAAAPVIGPARLRTLRFHCGLPAES</sequence>
<dbReference type="Gene3D" id="1.25.10.10">
    <property type="entry name" value="Leucine-rich Repeat Variant"/>
    <property type="match status" value="1"/>
</dbReference>